<comment type="catalytic activity">
    <reaction evidence="8">
        <text>beta-nicotinamide D-ribonucleotide + diphosphate = 5-phospho-alpha-D-ribose 1-diphosphate + nicotinamide + H(+)</text>
        <dbReference type="Rhea" id="RHEA:16149"/>
        <dbReference type="ChEBI" id="CHEBI:14649"/>
        <dbReference type="ChEBI" id="CHEBI:15378"/>
        <dbReference type="ChEBI" id="CHEBI:17154"/>
        <dbReference type="ChEBI" id="CHEBI:33019"/>
        <dbReference type="ChEBI" id="CHEBI:58017"/>
        <dbReference type="EC" id="2.4.2.12"/>
    </reaction>
    <physiologicalReaction direction="right-to-left" evidence="8">
        <dbReference type="Rhea" id="RHEA:16151"/>
    </physiologicalReaction>
</comment>
<sequence length="492" mass="55995">MLKEKNPIAIPTLLCDFYKVFHKDQYPEGTQVIYSTFTPRSNKSAPYLERAVSFGFQAFITKYLINYFNHYFFARTEREVTEEYIQFIERTLQFTPNTDHILKLHRLGYLPLKIKAIPEGKSVAIKVPMMTIENTHHDFFWLTNYFETLINMSLWQPIVSASIARAYRITLTRLAQETCDNDFHVPFQAHDFSMRGMSSLESAESSGAGHLISFLGTDTIPAISFIERYYGSTQLIGTSIPATEHSVMSSHGADELATFRYLMAKYPNSMLSIVSDTVDFWHNITVNLPILKEEIMNRPDKAKLIIRPDSGDSYNIICGDINADTPHEKKGLIECLWDIFGGKINDKHYKELDPHIGAIYGDGINYEKMCRILEGLKAKGFASNNLIFGVGSLTYQYHTRDTLGFATKGTSAIINGKEKMIFKNPKTDDGLKKSQRGRVKVISLDNYVDELSSNDDFSNDQLELVFENGKLLKYTNFDEIRANLSAELASHC</sequence>
<evidence type="ECO:0000313" key="12">
    <source>
        <dbReference type="Proteomes" id="UP001596996"/>
    </source>
</evidence>
<keyword evidence="12" id="KW-1185">Reference proteome</keyword>
<dbReference type="Gene3D" id="3.20.20.70">
    <property type="entry name" value="Aldolase class I"/>
    <property type="match status" value="1"/>
</dbReference>
<organism evidence="11 12">
    <name type="scientific">Seminibacterium arietis</name>
    <dbReference type="NCBI Taxonomy" id="1173502"/>
    <lineage>
        <taxon>Bacteria</taxon>
        <taxon>Pseudomonadati</taxon>
        <taxon>Pseudomonadota</taxon>
        <taxon>Gammaproteobacteria</taxon>
        <taxon>Pasteurellales</taxon>
        <taxon>Pasteurellaceae</taxon>
        <taxon>Seminibacterium</taxon>
    </lineage>
</organism>
<evidence type="ECO:0000256" key="1">
    <source>
        <dbReference type="ARBA" id="ARBA00010897"/>
    </source>
</evidence>
<evidence type="ECO:0000259" key="10">
    <source>
        <dbReference type="Pfam" id="PF18127"/>
    </source>
</evidence>
<dbReference type="EMBL" id="JBHTJN010000011">
    <property type="protein sequence ID" value="MFD0966512.1"/>
    <property type="molecule type" value="Genomic_DNA"/>
</dbReference>
<protein>
    <recommendedName>
        <fullName evidence="7">Nicotinamide phosphoribosyltransferase</fullName>
        <ecNumber evidence="6">2.4.2.12</ecNumber>
    </recommendedName>
</protein>
<dbReference type="SUPFAM" id="SSF51690">
    <property type="entry name" value="Nicotinate/Quinolinate PRTase C-terminal domain-like"/>
    <property type="match status" value="1"/>
</dbReference>
<dbReference type="PIRSF" id="PIRSF005943">
    <property type="entry name" value="NMPRT"/>
    <property type="match status" value="1"/>
</dbReference>
<dbReference type="GO" id="GO:0004516">
    <property type="term" value="F:nicotinate phosphoribosyltransferase activity"/>
    <property type="evidence" value="ECO:0007669"/>
    <property type="project" value="UniProtKB-EC"/>
</dbReference>
<name>A0ABW3IAH5_9PAST</name>
<dbReference type="InterPro" id="IPR013785">
    <property type="entry name" value="Aldolase_TIM"/>
</dbReference>
<dbReference type="PANTHER" id="PTHR43816:SF1">
    <property type="entry name" value="NICOTINAMIDE PHOSPHORIBOSYLTRANSFERASE"/>
    <property type="match status" value="1"/>
</dbReference>
<feature type="domain" description="Nicotinate/nicotinamide phosphoribosyltransferase" evidence="9">
    <location>
        <begin position="187"/>
        <end position="469"/>
    </location>
</feature>
<evidence type="ECO:0000256" key="4">
    <source>
        <dbReference type="ARBA" id="ARBA00022679"/>
    </source>
</evidence>
<dbReference type="GO" id="GO:0016757">
    <property type="term" value="F:glycosyltransferase activity"/>
    <property type="evidence" value="ECO:0007669"/>
    <property type="project" value="UniProtKB-KW"/>
</dbReference>
<dbReference type="EC" id="2.4.2.12" evidence="6"/>
<keyword evidence="3 11" id="KW-0328">Glycosyltransferase</keyword>
<proteinExistence type="inferred from homology"/>
<evidence type="ECO:0000256" key="2">
    <source>
        <dbReference type="ARBA" id="ARBA00022642"/>
    </source>
</evidence>
<evidence type="ECO:0000259" key="9">
    <source>
        <dbReference type="Pfam" id="PF04095"/>
    </source>
</evidence>
<evidence type="ECO:0000256" key="7">
    <source>
        <dbReference type="ARBA" id="ARBA00035036"/>
    </source>
</evidence>
<keyword evidence="11" id="KW-0436">Ligase</keyword>
<dbReference type="InterPro" id="IPR016471">
    <property type="entry name" value="Nicotinamide_PRibTrfase"/>
</dbReference>
<comment type="caution">
    <text evidence="11">The sequence shown here is derived from an EMBL/GenBank/DDBJ whole genome shotgun (WGS) entry which is preliminary data.</text>
</comment>
<dbReference type="Proteomes" id="UP001596996">
    <property type="component" value="Unassembled WGS sequence"/>
</dbReference>
<dbReference type="NCBIfam" id="NF006629">
    <property type="entry name" value="PRK09198.1"/>
    <property type="match status" value="1"/>
</dbReference>
<dbReference type="CDD" id="cd01569">
    <property type="entry name" value="PBEF_like"/>
    <property type="match status" value="1"/>
</dbReference>
<dbReference type="InterPro" id="IPR041529">
    <property type="entry name" value="DUF5598"/>
</dbReference>
<dbReference type="InterPro" id="IPR041525">
    <property type="entry name" value="N/Namide_PRibTrfase"/>
</dbReference>
<dbReference type="Pfam" id="PF04095">
    <property type="entry name" value="NAPRTase"/>
    <property type="match status" value="1"/>
</dbReference>
<reference evidence="12" key="1">
    <citation type="journal article" date="2019" name="Int. J. Syst. Evol. Microbiol.">
        <title>The Global Catalogue of Microorganisms (GCM) 10K type strain sequencing project: providing services to taxonomists for standard genome sequencing and annotation.</title>
        <authorList>
            <consortium name="The Broad Institute Genomics Platform"/>
            <consortium name="The Broad Institute Genome Sequencing Center for Infectious Disease"/>
            <person name="Wu L."/>
            <person name="Ma J."/>
        </authorList>
    </citation>
    <scope>NUCLEOTIDE SEQUENCE [LARGE SCALE GENOMIC DNA]</scope>
    <source>
        <strain evidence="12">CCUG 61707</strain>
    </source>
</reference>
<evidence type="ECO:0000256" key="8">
    <source>
        <dbReference type="ARBA" id="ARBA00047835"/>
    </source>
</evidence>
<comment type="similarity">
    <text evidence="1">Belongs to the NAPRTase family.</text>
</comment>
<evidence type="ECO:0000256" key="3">
    <source>
        <dbReference type="ARBA" id="ARBA00022676"/>
    </source>
</evidence>
<evidence type="ECO:0000256" key="5">
    <source>
        <dbReference type="ARBA" id="ARBA00035007"/>
    </source>
</evidence>
<evidence type="ECO:0000313" key="11">
    <source>
        <dbReference type="EMBL" id="MFD0966512.1"/>
    </source>
</evidence>
<gene>
    <name evidence="11" type="ORF">ACFQ02_06610</name>
</gene>
<comment type="pathway">
    <text evidence="5">Cofactor biosynthesis; NAD(+) biosynthesis; nicotinamide D-ribonucleotide from 5-phospho-alpha-D-ribose 1-diphosphate and nicotinamide: step 1/1.</text>
</comment>
<dbReference type="RefSeq" id="WP_380820834.1">
    <property type="nucleotide sequence ID" value="NZ_JBHTJN010000011.1"/>
</dbReference>
<dbReference type="InterPro" id="IPR036068">
    <property type="entry name" value="Nicotinate_pribotase-like_C"/>
</dbReference>
<feature type="domain" description="Nicotinamide phosphoribosyltransferase N-terminal" evidence="10">
    <location>
        <begin position="13"/>
        <end position="114"/>
    </location>
</feature>
<dbReference type="Pfam" id="PF18127">
    <property type="entry name" value="NAMPT_N"/>
    <property type="match status" value="1"/>
</dbReference>
<keyword evidence="2" id="KW-0662">Pyridine nucleotide biosynthesis</keyword>
<keyword evidence="4" id="KW-0808">Transferase</keyword>
<accession>A0ABW3IAH5</accession>
<evidence type="ECO:0000256" key="6">
    <source>
        <dbReference type="ARBA" id="ARBA00035024"/>
    </source>
</evidence>
<dbReference type="PANTHER" id="PTHR43816">
    <property type="entry name" value="NICOTINAMIDE PHOSPHORIBOSYLTRANSFERASE"/>
    <property type="match status" value="1"/>
</dbReference>